<dbReference type="PANTHER" id="PTHR24345">
    <property type="entry name" value="SERINE/THREONINE-PROTEIN KINASE PLK"/>
    <property type="match status" value="1"/>
</dbReference>
<dbReference type="SMART" id="SM00220">
    <property type="entry name" value="S_TKc"/>
    <property type="match status" value="1"/>
</dbReference>
<dbReference type="GO" id="GO:0004674">
    <property type="term" value="F:protein serine/threonine kinase activity"/>
    <property type="evidence" value="ECO:0007669"/>
    <property type="project" value="UniProtKB-KW"/>
</dbReference>
<accession>A0A9P6PLW5</accession>
<evidence type="ECO:0000259" key="7">
    <source>
        <dbReference type="PROSITE" id="PS50011"/>
    </source>
</evidence>
<dbReference type="OrthoDB" id="541276at2759"/>
<dbReference type="InterPro" id="IPR008271">
    <property type="entry name" value="Ser/Thr_kinase_AS"/>
</dbReference>
<evidence type="ECO:0000256" key="2">
    <source>
        <dbReference type="ARBA" id="ARBA00022679"/>
    </source>
</evidence>
<dbReference type="GO" id="GO:0005634">
    <property type="term" value="C:nucleus"/>
    <property type="evidence" value="ECO:0007669"/>
    <property type="project" value="TreeGrafter"/>
</dbReference>
<keyword evidence="2" id="KW-0808">Transferase</keyword>
<dbReference type="AlphaFoldDB" id="A0A9P6PLW5"/>
<gene>
    <name evidence="8" type="ORF">DFQ27_001578</name>
</gene>
<dbReference type="PANTHER" id="PTHR24345:SF91">
    <property type="entry name" value="SERINE_THREONINE-PROTEIN KINASE PLK4"/>
    <property type="match status" value="1"/>
</dbReference>
<keyword evidence="1" id="KW-0723">Serine/threonine-protein kinase</keyword>
<dbReference type="PROSITE" id="PS00108">
    <property type="entry name" value="PROTEIN_KINASE_ST"/>
    <property type="match status" value="1"/>
</dbReference>
<dbReference type="SUPFAM" id="SSF56112">
    <property type="entry name" value="Protein kinase-like (PK-like)"/>
    <property type="match status" value="1"/>
</dbReference>
<evidence type="ECO:0000313" key="9">
    <source>
        <dbReference type="Proteomes" id="UP000807716"/>
    </source>
</evidence>
<feature type="domain" description="Protein kinase" evidence="7">
    <location>
        <begin position="199"/>
        <end position="430"/>
    </location>
</feature>
<name>A0A9P6PLW5_9FUNG</name>
<dbReference type="InterPro" id="IPR011009">
    <property type="entry name" value="Kinase-like_dom_sf"/>
</dbReference>
<dbReference type="PROSITE" id="PS50011">
    <property type="entry name" value="PROTEIN_KINASE_DOM"/>
    <property type="match status" value="1"/>
</dbReference>
<evidence type="ECO:0000313" key="8">
    <source>
        <dbReference type="EMBL" id="KAG0247788.1"/>
    </source>
</evidence>
<dbReference type="InterPro" id="IPR000719">
    <property type="entry name" value="Prot_kinase_dom"/>
</dbReference>
<keyword evidence="5" id="KW-0067">ATP-binding</keyword>
<organism evidence="8 9">
    <name type="scientific">Actinomortierella ambigua</name>
    <dbReference type="NCBI Taxonomy" id="1343610"/>
    <lineage>
        <taxon>Eukaryota</taxon>
        <taxon>Fungi</taxon>
        <taxon>Fungi incertae sedis</taxon>
        <taxon>Mucoromycota</taxon>
        <taxon>Mortierellomycotina</taxon>
        <taxon>Mortierellomycetes</taxon>
        <taxon>Mortierellales</taxon>
        <taxon>Mortierellaceae</taxon>
        <taxon>Actinomortierella</taxon>
    </lineage>
</organism>
<evidence type="ECO:0000256" key="1">
    <source>
        <dbReference type="ARBA" id="ARBA00022527"/>
    </source>
</evidence>
<keyword evidence="4" id="KW-0418">Kinase</keyword>
<feature type="signal peptide" evidence="6">
    <location>
        <begin position="1"/>
        <end position="20"/>
    </location>
</feature>
<keyword evidence="3" id="KW-0547">Nucleotide-binding</keyword>
<evidence type="ECO:0000256" key="4">
    <source>
        <dbReference type="ARBA" id="ARBA00022777"/>
    </source>
</evidence>
<reference evidence="8" key="1">
    <citation type="journal article" date="2020" name="Fungal Divers.">
        <title>Resolving the Mortierellaceae phylogeny through synthesis of multi-gene phylogenetics and phylogenomics.</title>
        <authorList>
            <person name="Vandepol N."/>
            <person name="Liber J."/>
            <person name="Desiro A."/>
            <person name="Na H."/>
            <person name="Kennedy M."/>
            <person name="Barry K."/>
            <person name="Grigoriev I.V."/>
            <person name="Miller A.N."/>
            <person name="O'Donnell K."/>
            <person name="Stajich J.E."/>
            <person name="Bonito G."/>
        </authorList>
    </citation>
    <scope>NUCLEOTIDE SEQUENCE</scope>
    <source>
        <strain evidence="8">BC1065</strain>
    </source>
</reference>
<evidence type="ECO:0000256" key="6">
    <source>
        <dbReference type="SAM" id="SignalP"/>
    </source>
</evidence>
<dbReference type="Gene3D" id="1.10.510.10">
    <property type="entry name" value="Transferase(Phosphotransferase) domain 1"/>
    <property type="match status" value="1"/>
</dbReference>
<feature type="chain" id="PRO_5040261270" description="Protein kinase domain-containing protein" evidence="6">
    <location>
        <begin position="21"/>
        <end position="430"/>
    </location>
</feature>
<protein>
    <recommendedName>
        <fullName evidence="7">Protein kinase domain-containing protein</fullName>
    </recommendedName>
</protein>
<evidence type="ECO:0000256" key="3">
    <source>
        <dbReference type="ARBA" id="ARBA00022741"/>
    </source>
</evidence>
<dbReference type="Proteomes" id="UP000807716">
    <property type="component" value="Unassembled WGS sequence"/>
</dbReference>
<dbReference type="CDD" id="cd00180">
    <property type="entry name" value="PKc"/>
    <property type="match status" value="1"/>
</dbReference>
<dbReference type="EMBL" id="JAAAJB010001539">
    <property type="protein sequence ID" value="KAG0247788.1"/>
    <property type="molecule type" value="Genomic_DNA"/>
</dbReference>
<sequence length="430" mass="46366">MAVVWLLGLAASLVWRLSETRPLSTAEPPACDAAAAGWVLSPVGRMAAEYATCREGSFAGARSFRSDRALVVSVADDMCVPCSVADSVLSSIRSVGRALASVADSMNIVRNTVMSCISDNMDIVRDAVLPSIAGRHVFVGDSLWSDMRSVHHSVFSFADGMSMDGWPSVATVLPSTSRMDAHGSPAHPANVASAGFAGLETLGELGRGGFGIVYLVQEIGSDRPQAAKVIDKGFGSALQLLQNEIHIHQLVSRSFEGGCHPNLVRLDRVIEDREEVTLVMEYCSGGNLFDYSNSLGAHVLTDAATARLLLPVAVGLAHLHSLGVAHRDLKMENILLDASSTPKIADFGLATCERLCRDQAGTEFMMAPELISRQSCSPAYDPYMADIWALGILFFELKFRRLPWESADCQSEDQFQDYLDSPSDFFTSQP</sequence>
<feature type="non-terminal residue" evidence="8">
    <location>
        <position position="430"/>
    </location>
</feature>
<keyword evidence="9" id="KW-1185">Reference proteome</keyword>
<keyword evidence="6" id="KW-0732">Signal</keyword>
<dbReference type="GO" id="GO:0005524">
    <property type="term" value="F:ATP binding"/>
    <property type="evidence" value="ECO:0007669"/>
    <property type="project" value="UniProtKB-KW"/>
</dbReference>
<comment type="caution">
    <text evidence="8">The sequence shown here is derived from an EMBL/GenBank/DDBJ whole genome shotgun (WGS) entry which is preliminary data.</text>
</comment>
<dbReference type="Pfam" id="PF00069">
    <property type="entry name" value="Pkinase"/>
    <property type="match status" value="1"/>
</dbReference>
<proteinExistence type="predicted"/>
<evidence type="ECO:0000256" key="5">
    <source>
        <dbReference type="ARBA" id="ARBA00022840"/>
    </source>
</evidence>